<dbReference type="RefSeq" id="XP_020047347.1">
    <property type="nucleotide sequence ID" value="XM_020193211.1"/>
</dbReference>
<protein>
    <submittedName>
        <fullName evidence="1">Uncharacterized protein</fullName>
    </submittedName>
</protein>
<organism evidence="1 2">
    <name type="scientific">Ascoidea rubescens DSM 1968</name>
    <dbReference type="NCBI Taxonomy" id="1344418"/>
    <lineage>
        <taxon>Eukaryota</taxon>
        <taxon>Fungi</taxon>
        <taxon>Dikarya</taxon>
        <taxon>Ascomycota</taxon>
        <taxon>Saccharomycotina</taxon>
        <taxon>Saccharomycetes</taxon>
        <taxon>Ascoideaceae</taxon>
        <taxon>Ascoidea</taxon>
    </lineage>
</organism>
<evidence type="ECO:0000313" key="1">
    <source>
        <dbReference type="EMBL" id="ODV61040.1"/>
    </source>
</evidence>
<sequence>MSTRRNLYPSFDDCQADSIHVKNTDSDNERELDSSPMASKINELNQRVELIELNIASGFKRL</sequence>
<dbReference type="Proteomes" id="UP000095038">
    <property type="component" value="Unassembled WGS sequence"/>
</dbReference>
<feature type="non-terminal residue" evidence="1">
    <location>
        <position position="62"/>
    </location>
</feature>
<dbReference type="EMBL" id="KV454480">
    <property type="protein sequence ID" value="ODV61040.1"/>
    <property type="molecule type" value="Genomic_DNA"/>
</dbReference>
<keyword evidence="2" id="KW-1185">Reference proteome</keyword>
<dbReference type="AlphaFoldDB" id="A0A1D2VHL2"/>
<name>A0A1D2VHL2_9ASCO</name>
<proteinExistence type="predicted"/>
<dbReference type="GeneID" id="30966847"/>
<accession>A0A1D2VHL2</accession>
<dbReference type="InParanoid" id="A0A1D2VHL2"/>
<reference evidence="2" key="1">
    <citation type="submission" date="2016-05" db="EMBL/GenBank/DDBJ databases">
        <title>Comparative genomics of biotechnologically important yeasts.</title>
        <authorList>
            <consortium name="DOE Joint Genome Institute"/>
            <person name="Riley R."/>
            <person name="Haridas S."/>
            <person name="Wolfe K.H."/>
            <person name="Lopes M.R."/>
            <person name="Hittinger C.T."/>
            <person name="Goker M."/>
            <person name="Salamov A."/>
            <person name="Wisecaver J."/>
            <person name="Long T.M."/>
            <person name="Aerts A.L."/>
            <person name="Barry K."/>
            <person name="Choi C."/>
            <person name="Clum A."/>
            <person name="Coughlan A.Y."/>
            <person name="Deshpande S."/>
            <person name="Douglass A.P."/>
            <person name="Hanson S.J."/>
            <person name="Klenk H.-P."/>
            <person name="Labutti K."/>
            <person name="Lapidus A."/>
            <person name="Lindquist E."/>
            <person name="Lipzen A."/>
            <person name="Meier-Kolthoff J.P."/>
            <person name="Ohm R.A."/>
            <person name="Otillar R.P."/>
            <person name="Pangilinan J."/>
            <person name="Peng Y."/>
            <person name="Rokas A."/>
            <person name="Rosa C.A."/>
            <person name="Scheuner C."/>
            <person name="Sibirny A.A."/>
            <person name="Slot J.C."/>
            <person name="Stielow J.B."/>
            <person name="Sun H."/>
            <person name="Kurtzman C.P."/>
            <person name="Blackwell M."/>
            <person name="Grigoriev I.V."/>
            <person name="Jeffries T.W."/>
        </authorList>
    </citation>
    <scope>NUCLEOTIDE SEQUENCE [LARGE SCALE GENOMIC DNA]</scope>
    <source>
        <strain evidence="2">DSM 1968</strain>
    </source>
</reference>
<gene>
    <name evidence="1" type="ORF">ASCRUDRAFT_75782</name>
</gene>
<evidence type="ECO:0000313" key="2">
    <source>
        <dbReference type="Proteomes" id="UP000095038"/>
    </source>
</evidence>